<feature type="compositionally biased region" description="Polar residues" evidence="1">
    <location>
        <begin position="60"/>
        <end position="77"/>
    </location>
</feature>
<protein>
    <submittedName>
        <fullName evidence="2">Uncharacterized protein</fullName>
    </submittedName>
</protein>
<dbReference type="Proteomes" id="UP001567538">
    <property type="component" value="Unassembled WGS sequence"/>
</dbReference>
<feature type="compositionally biased region" description="Low complexity" evidence="1">
    <location>
        <begin position="38"/>
        <end position="59"/>
    </location>
</feature>
<evidence type="ECO:0000313" key="2">
    <source>
        <dbReference type="EMBL" id="KAL1569841.1"/>
    </source>
</evidence>
<feature type="compositionally biased region" description="Basic and acidic residues" evidence="1">
    <location>
        <begin position="1"/>
        <end position="19"/>
    </location>
</feature>
<gene>
    <name evidence="2" type="ORF">AAHA92_01269</name>
</gene>
<proteinExistence type="predicted"/>
<dbReference type="EMBL" id="JBEAFC010000001">
    <property type="protein sequence ID" value="KAL1569841.1"/>
    <property type="molecule type" value="Genomic_DNA"/>
</dbReference>
<feature type="region of interest" description="Disordered" evidence="1">
    <location>
        <begin position="1"/>
        <end position="20"/>
    </location>
</feature>
<name>A0ABD1IMD1_SALDI</name>
<comment type="caution">
    <text evidence="2">The sequence shown here is derived from an EMBL/GenBank/DDBJ whole genome shotgun (WGS) entry which is preliminary data.</text>
</comment>
<feature type="region of interest" description="Disordered" evidence="1">
    <location>
        <begin position="30"/>
        <end position="80"/>
    </location>
</feature>
<sequence>MDCERNGVEKNTGDSDSRRVILNTDLGDVAINDNEHGSATSLGSSSSKSSCDDVVQVSSQLIPPNSVGESNIHGGSSRSEECVKEVSPIMSPSVQVMECLDDYDPDSPAYVFNNDSPTMEGNSSLDDFLFSIHMGDDSFSNYDASATATVADIDKSTEHLKGNESRNSGELGRFDPISATSKGVDQKKRSDMGKTVSMDVEHGETRMVVEPLNNVPVNKQVDTSTGGCRDTSYKHKPDGTVALPKKKKSSWKSCRKFPGWSCKWIRWSGWSLKWFSCRGCLCERRSNQLEYPRWAGNCFKCLYWPCLKCRC</sequence>
<dbReference type="AlphaFoldDB" id="A0ABD1IMD1"/>
<organism evidence="2 3">
    <name type="scientific">Salvia divinorum</name>
    <name type="common">Maria pastora</name>
    <name type="synonym">Diviner's sage</name>
    <dbReference type="NCBI Taxonomy" id="28513"/>
    <lineage>
        <taxon>Eukaryota</taxon>
        <taxon>Viridiplantae</taxon>
        <taxon>Streptophyta</taxon>
        <taxon>Embryophyta</taxon>
        <taxon>Tracheophyta</taxon>
        <taxon>Spermatophyta</taxon>
        <taxon>Magnoliopsida</taxon>
        <taxon>eudicotyledons</taxon>
        <taxon>Gunneridae</taxon>
        <taxon>Pentapetalae</taxon>
        <taxon>asterids</taxon>
        <taxon>lamiids</taxon>
        <taxon>Lamiales</taxon>
        <taxon>Lamiaceae</taxon>
        <taxon>Nepetoideae</taxon>
        <taxon>Mentheae</taxon>
        <taxon>Salviinae</taxon>
        <taxon>Salvia</taxon>
        <taxon>Salvia subgen. Calosphace</taxon>
    </lineage>
</organism>
<evidence type="ECO:0000256" key="1">
    <source>
        <dbReference type="SAM" id="MobiDB-lite"/>
    </source>
</evidence>
<feature type="region of interest" description="Disordered" evidence="1">
    <location>
        <begin position="157"/>
        <end position="194"/>
    </location>
</feature>
<accession>A0ABD1IMD1</accession>
<reference evidence="2 3" key="1">
    <citation type="submission" date="2024-06" db="EMBL/GenBank/DDBJ databases">
        <title>A chromosome level genome sequence of Diviner's sage (Salvia divinorum).</title>
        <authorList>
            <person name="Ford S.A."/>
            <person name="Ro D.-K."/>
            <person name="Ness R.W."/>
            <person name="Phillips M.A."/>
        </authorList>
    </citation>
    <scope>NUCLEOTIDE SEQUENCE [LARGE SCALE GENOMIC DNA]</scope>
    <source>
        <strain evidence="2">SAF-2024a</strain>
        <tissue evidence="2">Leaf</tissue>
    </source>
</reference>
<evidence type="ECO:0000313" key="3">
    <source>
        <dbReference type="Proteomes" id="UP001567538"/>
    </source>
</evidence>
<keyword evidence="3" id="KW-1185">Reference proteome</keyword>